<name>A0AAQ3LQY4_PSEAI</name>
<dbReference type="EMBL" id="CP136986">
    <property type="protein sequence ID" value="WOS78654.1"/>
    <property type="molecule type" value="Genomic_DNA"/>
</dbReference>
<proteinExistence type="predicted"/>
<dbReference type="AlphaFoldDB" id="A0AAQ3LQY4"/>
<protein>
    <submittedName>
        <fullName evidence="2">Uncharacterized protein</fullName>
    </submittedName>
</protein>
<evidence type="ECO:0000256" key="1">
    <source>
        <dbReference type="SAM" id="MobiDB-lite"/>
    </source>
</evidence>
<feature type="region of interest" description="Disordered" evidence="1">
    <location>
        <begin position="129"/>
        <end position="148"/>
    </location>
</feature>
<dbReference type="Proteomes" id="UP001297540">
    <property type="component" value="Chromosome"/>
</dbReference>
<sequence length="148" mass="15830">MADTIAFCWASGLIQFGDQVPKGAIEIARGDDQVVRRAENSHPHPPAGKAGIRTEGGITMAVYTITLSDTEGGIDFSMQGPPLHDSEASKIAYALMQSTMSLGRELAKQNGVGNAVSCACDECLARRARGEEPQQEIHYTTAKSRTVH</sequence>
<organism evidence="2 3">
    <name type="scientific">Pseudomonas aeruginosa</name>
    <dbReference type="NCBI Taxonomy" id="287"/>
    <lineage>
        <taxon>Bacteria</taxon>
        <taxon>Pseudomonadati</taxon>
        <taxon>Pseudomonadota</taxon>
        <taxon>Gammaproteobacteria</taxon>
        <taxon>Pseudomonadales</taxon>
        <taxon>Pseudomonadaceae</taxon>
        <taxon>Pseudomonas</taxon>
    </lineage>
</organism>
<accession>A0AAQ3LQY4</accession>
<evidence type="ECO:0000313" key="3">
    <source>
        <dbReference type="Proteomes" id="UP001297540"/>
    </source>
</evidence>
<reference evidence="2" key="1">
    <citation type="submission" date="2023-06" db="EMBL/GenBank/DDBJ databases">
        <authorList>
            <consortium name="Clinical and Environmental Microbiology Branch: Whole genome sequencing antimicrobial resistance pathogens in the healthcare setting"/>
        </authorList>
    </citation>
    <scope>NUCLEOTIDE SEQUENCE</scope>
    <source>
        <strain evidence="2">2021CK-01020</strain>
    </source>
</reference>
<reference evidence="2" key="2">
    <citation type="submission" date="2023-10" db="EMBL/GenBank/DDBJ databases">
        <title>Pathogen: clinical or host-associated sample.</title>
        <authorList>
            <person name="Hergert J."/>
            <person name="Casey R."/>
            <person name="Wagner J."/>
            <person name="Young E.L."/>
            <person name="Oakeson K.F."/>
        </authorList>
    </citation>
    <scope>NUCLEOTIDE SEQUENCE</scope>
    <source>
        <strain evidence="2">2021CK-01020</strain>
    </source>
</reference>
<feature type="compositionally biased region" description="Polar residues" evidence="1">
    <location>
        <begin position="137"/>
        <end position="148"/>
    </location>
</feature>
<dbReference type="RefSeq" id="WP_238572446.1">
    <property type="nucleotide sequence ID" value="NZ_JTXP01000150.1"/>
</dbReference>
<evidence type="ECO:0000313" key="2">
    <source>
        <dbReference type="EMBL" id="WOS78654.1"/>
    </source>
</evidence>
<gene>
    <name evidence="2" type="ORF">L4V69_05800</name>
</gene>